<evidence type="ECO:0000256" key="18">
    <source>
        <dbReference type="SAM" id="Phobius"/>
    </source>
</evidence>
<feature type="transmembrane region" description="Helical" evidence="18">
    <location>
        <begin position="128"/>
        <end position="146"/>
    </location>
</feature>
<evidence type="ECO:0000256" key="16">
    <source>
        <dbReference type="ARBA" id="ARBA00048586"/>
    </source>
</evidence>
<evidence type="ECO:0000256" key="9">
    <source>
        <dbReference type="ARBA" id="ARBA00022692"/>
    </source>
</evidence>
<dbReference type="EMBL" id="CP157940">
    <property type="protein sequence ID" value="XBS53412.1"/>
    <property type="molecule type" value="Genomic_DNA"/>
</dbReference>
<evidence type="ECO:0000256" key="17">
    <source>
        <dbReference type="RuleBase" id="RU003750"/>
    </source>
</evidence>
<evidence type="ECO:0000256" key="11">
    <source>
        <dbReference type="ARBA" id="ARBA00023098"/>
    </source>
</evidence>
<evidence type="ECO:0000256" key="5">
    <source>
        <dbReference type="ARBA" id="ARBA00013170"/>
    </source>
</evidence>
<evidence type="ECO:0000256" key="2">
    <source>
        <dbReference type="ARBA" id="ARBA00004141"/>
    </source>
</evidence>
<keyword evidence="10 18" id="KW-1133">Transmembrane helix</keyword>
<evidence type="ECO:0000256" key="4">
    <source>
        <dbReference type="ARBA" id="ARBA00010441"/>
    </source>
</evidence>
<evidence type="ECO:0000256" key="13">
    <source>
        <dbReference type="ARBA" id="ARBA00023209"/>
    </source>
</evidence>
<evidence type="ECO:0000256" key="10">
    <source>
        <dbReference type="ARBA" id="ARBA00022989"/>
    </source>
</evidence>
<gene>
    <name evidence="19" type="ORF">ABFV83_16550</name>
</gene>
<dbReference type="PANTHER" id="PTHR14269:SF62">
    <property type="entry name" value="CDP-DIACYLGLYCEROL--GLYCEROL-3-PHOSPHATE 3-PHOSPHATIDYLTRANSFERASE 1, CHLOROPLASTIC"/>
    <property type="match status" value="1"/>
</dbReference>
<comment type="function">
    <text evidence="1">This protein catalyzes the committed step to the synthesis of the acidic phospholipids.</text>
</comment>
<evidence type="ECO:0000313" key="19">
    <source>
        <dbReference type="EMBL" id="XBS53412.1"/>
    </source>
</evidence>
<dbReference type="GO" id="GO:0016020">
    <property type="term" value="C:membrane"/>
    <property type="evidence" value="ECO:0007669"/>
    <property type="project" value="UniProtKB-SubCell"/>
</dbReference>
<comment type="pathway">
    <text evidence="3">Phospholipid metabolism; phosphatidylglycerol biosynthesis; phosphatidylglycerol from CDP-diacylglycerol: step 1/2.</text>
</comment>
<dbReference type="GO" id="GO:0008444">
    <property type="term" value="F:CDP-diacylglycerol-glycerol-3-phosphate 3-phosphatidyltransferase activity"/>
    <property type="evidence" value="ECO:0007669"/>
    <property type="project" value="UniProtKB-EC"/>
</dbReference>
<comment type="subcellular location">
    <subcellularLocation>
        <location evidence="2">Membrane</location>
        <topology evidence="2">Multi-pass membrane protein</topology>
    </subcellularLocation>
</comment>
<keyword evidence="14" id="KW-1208">Phospholipid metabolism</keyword>
<keyword evidence="13" id="KW-0594">Phospholipid biosynthesis</keyword>
<comment type="catalytic activity">
    <reaction evidence="16">
        <text>a CDP-1,2-diacyl-sn-glycerol + sn-glycerol 3-phosphate = a 1,2-diacyl-sn-glycero-3-phospho-(1'-sn-glycero-3'-phosphate) + CMP + H(+)</text>
        <dbReference type="Rhea" id="RHEA:12593"/>
        <dbReference type="ChEBI" id="CHEBI:15378"/>
        <dbReference type="ChEBI" id="CHEBI:57597"/>
        <dbReference type="ChEBI" id="CHEBI:58332"/>
        <dbReference type="ChEBI" id="CHEBI:60110"/>
        <dbReference type="ChEBI" id="CHEBI:60377"/>
        <dbReference type="EC" id="2.7.8.5"/>
    </reaction>
</comment>
<dbReference type="InterPro" id="IPR048254">
    <property type="entry name" value="CDP_ALCOHOL_P_TRANSF_CS"/>
</dbReference>
<evidence type="ECO:0000256" key="3">
    <source>
        <dbReference type="ARBA" id="ARBA00005042"/>
    </source>
</evidence>
<reference evidence="19" key="1">
    <citation type="submission" date="2024-06" db="EMBL/GenBank/DDBJ databases">
        <title>Lacrimispora cavernae sp. nov., a novel anaerobe isolated from bat guano pile inside a cave.</title>
        <authorList>
            <person name="Miller S.L."/>
            <person name="Lu N."/>
            <person name="King J."/>
            <person name="Sankaranarayanan K."/>
            <person name="Lawson P.A."/>
        </authorList>
    </citation>
    <scope>NUCLEOTIDE SEQUENCE</scope>
    <source>
        <strain evidence="19">BS-2</strain>
    </source>
</reference>
<feature type="transmembrane region" description="Helical" evidence="18">
    <location>
        <begin position="38"/>
        <end position="58"/>
    </location>
</feature>
<dbReference type="RefSeq" id="WP_349945385.1">
    <property type="nucleotide sequence ID" value="NZ_CP157940.1"/>
</dbReference>
<dbReference type="InterPro" id="IPR000462">
    <property type="entry name" value="CDP-OH_P_trans"/>
</dbReference>
<organism evidence="19">
    <name type="scientific">Lacrimispora sp. BS-2</name>
    <dbReference type="NCBI Taxonomy" id="3151850"/>
    <lineage>
        <taxon>Bacteria</taxon>
        <taxon>Bacillati</taxon>
        <taxon>Bacillota</taxon>
        <taxon>Clostridia</taxon>
        <taxon>Lachnospirales</taxon>
        <taxon>Lachnospiraceae</taxon>
        <taxon>Lacrimispora</taxon>
    </lineage>
</organism>
<evidence type="ECO:0000256" key="7">
    <source>
        <dbReference type="ARBA" id="ARBA00022516"/>
    </source>
</evidence>
<dbReference type="PROSITE" id="PS00379">
    <property type="entry name" value="CDP_ALCOHOL_P_TRANSF"/>
    <property type="match status" value="1"/>
</dbReference>
<comment type="similarity">
    <text evidence="4 17">Belongs to the CDP-alcohol phosphatidyltransferase class-I family.</text>
</comment>
<dbReference type="AlphaFoldDB" id="A0AAU7PMU1"/>
<keyword evidence="8 17" id="KW-0808">Transferase</keyword>
<dbReference type="Pfam" id="PF01066">
    <property type="entry name" value="CDP-OH_P_transf"/>
    <property type="match status" value="1"/>
</dbReference>
<evidence type="ECO:0000256" key="15">
    <source>
        <dbReference type="ARBA" id="ARBA00033018"/>
    </source>
</evidence>
<name>A0AAU7PMU1_9FIRM</name>
<evidence type="ECO:0000256" key="1">
    <source>
        <dbReference type="ARBA" id="ARBA00003973"/>
    </source>
</evidence>
<dbReference type="PIRSF" id="PIRSF000847">
    <property type="entry name" value="Phos_ph_gly_syn"/>
    <property type="match status" value="1"/>
</dbReference>
<evidence type="ECO:0000256" key="8">
    <source>
        <dbReference type="ARBA" id="ARBA00022679"/>
    </source>
</evidence>
<evidence type="ECO:0000256" key="6">
    <source>
        <dbReference type="ARBA" id="ARBA00014944"/>
    </source>
</evidence>
<evidence type="ECO:0000256" key="12">
    <source>
        <dbReference type="ARBA" id="ARBA00023136"/>
    </source>
</evidence>
<dbReference type="InterPro" id="IPR043130">
    <property type="entry name" value="CDP-OH_PTrfase_TM_dom"/>
</dbReference>
<evidence type="ECO:0000256" key="14">
    <source>
        <dbReference type="ARBA" id="ARBA00023264"/>
    </source>
</evidence>
<proteinExistence type="inferred from homology"/>
<dbReference type="GO" id="GO:0046474">
    <property type="term" value="P:glycerophospholipid biosynthetic process"/>
    <property type="evidence" value="ECO:0007669"/>
    <property type="project" value="TreeGrafter"/>
</dbReference>
<protein>
    <recommendedName>
        <fullName evidence="6">CDP-diacylglycerol--glycerol-3-phosphate 3-phosphatidyltransferase</fullName>
        <ecNumber evidence="5">2.7.8.5</ecNumber>
    </recommendedName>
    <alternativeName>
        <fullName evidence="15">Phosphatidylglycerophosphate synthase</fullName>
    </alternativeName>
</protein>
<feature type="transmembrane region" description="Helical" evidence="18">
    <location>
        <begin position="12"/>
        <end position="32"/>
    </location>
</feature>
<dbReference type="InterPro" id="IPR050324">
    <property type="entry name" value="CDP-alcohol_PTase-I"/>
</dbReference>
<keyword evidence="11" id="KW-0443">Lipid metabolism</keyword>
<accession>A0AAU7PMU1</accession>
<dbReference type="InterPro" id="IPR004570">
    <property type="entry name" value="Phosphatidylglycerol_P_synth"/>
</dbReference>
<dbReference type="PANTHER" id="PTHR14269">
    <property type="entry name" value="CDP-DIACYLGLYCEROL--GLYCEROL-3-PHOSPHATE 3-PHOSPHATIDYLTRANSFERASE-RELATED"/>
    <property type="match status" value="1"/>
</dbReference>
<dbReference type="EC" id="2.7.8.5" evidence="5"/>
<sequence length="196" mass="22091">MNQEPQNKILTIPNMLSALRLCMIPFLVWLYYVKQDYLWTGGLLILSGLTDVVDGFIARRFHMISNLGKVLDPIADKLTQGVMLFCLITRFPFMMAPLVLLILKEIFAGITGFLVIRNTGQVFGANWHGKAATVLLFAMMILHVVWNDIPTVLSNILIAVCLAMMFVSLVLYGIRNIWALKNTNKILPGKEKNHAE</sequence>
<dbReference type="Gene3D" id="1.20.120.1760">
    <property type="match status" value="1"/>
</dbReference>
<keyword evidence="12 18" id="KW-0472">Membrane</keyword>
<keyword evidence="7" id="KW-0444">Lipid biosynthesis</keyword>
<feature type="transmembrane region" description="Helical" evidence="18">
    <location>
        <begin position="152"/>
        <end position="174"/>
    </location>
</feature>
<keyword evidence="9 18" id="KW-0812">Transmembrane</keyword>